<evidence type="ECO:0000313" key="2">
    <source>
        <dbReference type="Proteomes" id="UP001519331"/>
    </source>
</evidence>
<name>A0ABS4T6K2_9MICC</name>
<evidence type="ECO:0000313" key="1">
    <source>
        <dbReference type="EMBL" id="MBP2319493.1"/>
    </source>
</evidence>
<dbReference type="RefSeq" id="WP_210050945.1">
    <property type="nucleotide sequence ID" value="NZ_JAGINX010000001.1"/>
</dbReference>
<keyword evidence="2" id="KW-1185">Reference proteome</keyword>
<reference evidence="1 2" key="1">
    <citation type="submission" date="2021-03" db="EMBL/GenBank/DDBJ databases">
        <title>Sequencing the genomes of 1000 actinobacteria strains.</title>
        <authorList>
            <person name="Klenk H.-P."/>
        </authorList>
    </citation>
    <scope>NUCLEOTIDE SEQUENCE [LARGE SCALE GENOMIC DNA]</scope>
    <source>
        <strain evidence="1 2">DSM 12544</strain>
    </source>
</reference>
<proteinExistence type="predicted"/>
<dbReference type="Proteomes" id="UP001519331">
    <property type="component" value="Unassembled WGS sequence"/>
</dbReference>
<accession>A0ABS4T6K2</accession>
<gene>
    <name evidence="1" type="ORF">JOF45_002512</name>
</gene>
<dbReference type="EMBL" id="JAGINX010000001">
    <property type="protein sequence ID" value="MBP2319493.1"/>
    <property type="molecule type" value="Genomic_DNA"/>
</dbReference>
<protein>
    <submittedName>
        <fullName evidence="1">Uncharacterized protein</fullName>
    </submittedName>
</protein>
<comment type="caution">
    <text evidence="1">The sequence shown here is derived from an EMBL/GenBank/DDBJ whole genome shotgun (WGS) entry which is preliminary data.</text>
</comment>
<organism evidence="1 2">
    <name type="scientific">Nesterenkonia lacusekhoensis</name>
    <dbReference type="NCBI Taxonomy" id="150832"/>
    <lineage>
        <taxon>Bacteria</taxon>
        <taxon>Bacillati</taxon>
        <taxon>Actinomycetota</taxon>
        <taxon>Actinomycetes</taxon>
        <taxon>Micrococcales</taxon>
        <taxon>Micrococcaceae</taxon>
        <taxon>Nesterenkonia</taxon>
    </lineage>
</organism>
<sequence>MSDHQIPISQSTAELLDSHLNHFERILSALDAGHSYRSHDPHQMLHEAPVEITVEHQMTVVLTEGEPRISATAVFDDSGRIENPTLTAAWSGGQVESVISPGVSLHRALQAYAEAEVL</sequence>